<organism evidence="1 2">
    <name type="scientific">Corymbia citriodora subsp. variegata</name>
    <dbReference type="NCBI Taxonomy" id="360336"/>
    <lineage>
        <taxon>Eukaryota</taxon>
        <taxon>Viridiplantae</taxon>
        <taxon>Streptophyta</taxon>
        <taxon>Embryophyta</taxon>
        <taxon>Tracheophyta</taxon>
        <taxon>Spermatophyta</taxon>
        <taxon>Magnoliopsida</taxon>
        <taxon>eudicotyledons</taxon>
        <taxon>Gunneridae</taxon>
        <taxon>Pentapetalae</taxon>
        <taxon>rosids</taxon>
        <taxon>malvids</taxon>
        <taxon>Myrtales</taxon>
        <taxon>Myrtaceae</taxon>
        <taxon>Myrtoideae</taxon>
        <taxon>Eucalypteae</taxon>
        <taxon>Corymbia</taxon>
    </lineage>
</organism>
<sequence length="130" mass="14921">METSYPASLQHPLMSQNSSEIPYSFASARFAEKGFFFWGCGEKVVPLSFTFISYGSLVKMQSWFLSHYRFRPIAYGIVSSIQISKKSNTVNEHKNHKRLRSSYHNSIMHGRKISHGTAEVKLSLFHTAKR</sequence>
<comment type="caution">
    <text evidence="1">The sequence shown here is derived from an EMBL/GenBank/DDBJ whole genome shotgun (WGS) entry which is preliminary data.</text>
</comment>
<accession>A0A8T0CH12</accession>
<reference evidence="1" key="1">
    <citation type="submission" date="2020-05" db="EMBL/GenBank/DDBJ databases">
        <title>WGS assembly of Corymbia citriodora subspecies variegata.</title>
        <authorList>
            <person name="Barry K."/>
            <person name="Hundley H."/>
            <person name="Shu S."/>
            <person name="Jenkins J."/>
            <person name="Grimwood J."/>
            <person name="Baten A."/>
        </authorList>
    </citation>
    <scope>NUCLEOTIDE SEQUENCE</scope>
    <source>
        <strain evidence="1">CV2-018</strain>
    </source>
</reference>
<protein>
    <submittedName>
        <fullName evidence="1">Uncharacterized protein</fullName>
    </submittedName>
</protein>
<proteinExistence type="predicted"/>
<evidence type="ECO:0000313" key="2">
    <source>
        <dbReference type="Proteomes" id="UP000806378"/>
    </source>
</evidence>
<dbReference type="EMBL" id="MU093244">
    <property type="protein sequence ID" value="KAF7846434.1"/>
    <property type="molecule type" value="Genomic_DNA"/>
</dbReference>
<dbReference type="AlphaFoldDB" id="A0A8T0CH12"/>
<dbReference type="Gramene" id="rna-gnl|WGS:JABURB|Cocit.L4379.1">
    <property type="protein sequence ID" value="cds-KAF7846434.1"/>
    <property type="gene ID" value="gene-BT93_L4379"/>
</dbReference>
<name>A0A8T0CH12_CORYI</name>
<evidence type="ECO:0000313" key="1">
    <source>
        <dbReference type="EMBL" id="KAF7846434.1"/>
    </source>
</evidence>
<keyword evidence="2" id="KW-1185">Reference proteome</keyword>
<dbReference type="Proteomes" id="UP000806378">
    <property type="component" value="Unassembled WGS sequence"/>
</dbReference>
<gene>
    <name evidence="1" type="ORF">BT93_L4379</name>
</gene>